<dbReference type="PRINTS" id="PR00111">
    <property type="entry name" value="ABHYDROLASE"/>
</dbReference>
<sequence length="275" mass="31437">MKCKIKNISINYEIIGEGKPVVMIHGYYSDYRVMAGCMEPIFSASEGYKRIYINLPGMGKSDCAEWINSSDSMLDIVIEFIEKIIPNENFIIAGNSYGAFISRGVIYKMVDRIEGVLLICPLIVPDYKKRNLPEHVVLVKDEILLSKLNPEEAEDFKSSFVVQSERVYDRYKNEVLSGVEVADSEFLQCIMKNCYGFCFNVDELNRKVDKPTLILLGRQDNCVGYKDALNILENFPRATVSILDMAGHNLQIEQEELFNLLVKEWLSRVNVDIFV</sequence>
<dbReference type="InterPro" id="IPR000073">
    <property type="entry name" value="AB_hydrolase_1"/>
</dbReference>
<accession>A0ABQ1EE04</accession>
<dbReference type="Pfam" id="PF12146">
    <property type="entry name" value="Hydrolase_4"/>
    <property type="match status" value="1"/>
</dbReference>
<keyword evidence="2" id="KW-0378">Hydrolase</keyword>
<dbReference type="Proteomes" id="UP000663802">
    <property type="component" value="Unassembled WGS sequence"/>
</dbReference>
<dbReference type="Gene3D" id="3.40.50.1820">
    <property type="entry name" value="alpha/beta hydrolase"/>
    <property type="match status" value="1"/>
</dbReference>
<protein>
    <submittedName>
        <fullName evidence="2">2-hydroxy-6-oxo-6-phenylhexa-2,4-dienoate hydrolase</fullName>
    </submittedName>
</protein>
<keyword evidence="3" id="KW-1185">Reference proteome</keyword>
<dbReference type="GO" id="GO:0016787">
    <property type="term" value="F:hydrolase activity"/>
    <property type="evidence" value="ECO:0007669"/>
    <property type="project" value="UniProtKB-KW"/>
</dbReference>
<dbReference type="SUPFAM" id="SSF53474">
    <property type="entry name" value="alpha/beta-Hydrolases"/>
    <property type="match status" value="1"/>
</dbReference>
<feature type="domain" description="Serine aminopeptidase S33" evidence="1">
    <location>
        <begin position="21"/>
        <end position="255"/>
    </location>
</feature>
<dbReference type="EMBL" id="BMBA01000004">
    <property type="protein sequence ID" value="GFZ33055.1"/>
    <property type="molecule type" value="Genomic_DNA"/>
</dbReference>
<comment type="caution">
    <text evidence="2">The sequence shown here is derived from an EMBL/GenBank/DDBJ whole genome shotgun (WGS) entry which is preliminary data.</text>
</comment>
<reference evidence="2 3" key="1">
    <citation type="journal article" date="2021" name="Int. J. Syst. Evol. Microbiol.">
        <title>Clostridium zeae sp. nov., isolated from corn silage.</title>
        <authorList>
            <person name="Kobayashi H."/>
            <person name="Tanizawa Y."/>
            <person name="Yagura M."/>
            <person name="Sakamoto M."/>
            <person name="Ohkuma M."/>
            <person name="Tohno M."/>
        </authorList>
    </citation>
    <scope>NUCLEOTIDE SEQUENCE [LARGE SCALE GENOMIC DNA]</scope>
    <source>
        <strain evidence="2 3">CSC2</strain>
    </source>
</reference>
<dbReference type="RefSeq" id="WP_206871300.1">
    <property type="nucleotide sequence ID" value="NZ_BMBA01000004.1"/>
</dbReference>
<dbReference type="InterPro" id="IPR022742">
    <property type="entry name" value="Hydrolase_4"/>
</dbReference>
<evidence type="ECO:0000313" key="2">
    <source>
        <dbReference type="EMBL" id="GFZ33055.1"/>
    </source>
</evidence>
<organism evidence="2 3">
    <name type="scientific">Clostridium zeae</name>
    <dbReference type="NCBI Taxonomy" id="2759022"/>
    <lineage>
        <taxon>Bacteria</taxon>
        <taxon>Bacillati</taxon>
        <taxon>Bacillota</taxon>
        <taxon>Clostridia</taxon>
        <taxon>Eubacteriales</taxon>
        <taxon>Clostridiaceae</taxon>
        <taxon>Clostridium</taxon>
    </lineage>
</organism>
<evidence type="ECO:0000313" key="3">
    <source>
        <dbReference type="Proteomes" id="UP000663802"/>
    </source>
</evidence>
<dbReference type="PANTHER" id="PTHR43798:SF6">
    <property type="entry name" value="HYDROLASE, PUTATIVE (AFU_ORTHOLOGUE AFUA_4G13070)-RELATED"/>
    <property type="match status" value="1"/>
</dbReference>
<proteinExistence type="predicted"/>
<dbReference type="InterPro" id="IPR029058">
    <property type="entry name" value="AB_hydrolase_fold"/>
</dbReference>
<gene>
    <name evidence="2" type="ORF">CSC2_35810</name>
</gene>
<evidence type="ECO:0000259" key="1">
    <source>
        <dbReference type="Pfam" id="PF12146"/>
    </source>
</evidence>
<name>A0ABQ1EE04_9CLOT</name>
<dbReference type="InterPro" id="IPR050266">
    <property type="entry name" value="AB_hydrolase_sf"/>
</dbReference>
<dbReference type="PANTHER" id="PTHR43798">
    <property type="entry name" value="MONOACYLGLYCEROL LIPASE"/>
    <property type="match status" value="1"/>
</dbReference>